<dbReference type="GO" id="GO:0009611">
    <property type="term" value="P:response to wounding"/>
    <property type="evidence" value="ECO:0007669"/>
    <property type="project" value="InterPro"/>
</dbReference>
<comment type="similarity">
    <text evidence="1">Belongs to the protease inhibitor I13 (potato type I serine protease inhibitor) family.</text>
</comment>
<dbReference type="Gramene" id="TraesCAD_scaffold_071929_01G000100.1">
    <property type="protein sequence ID" value="TraesCAD_scaffold_071929_01G000100.1"/>
    <property type="gene ID" value="TraesCAD_scaffold_071929_01G000100"/>
</dbReference>
<evidence type="ECO:0000256" key="2">
    <source>
        <dbReference type="ARBA" id="ARBA00022690"/>
    </source>
</evidence>
<keyword evidence="2" id="KW-0646">Protease inhibitor</keyword>
<accession>A0A3B6PFL1</accession>
<dbReference type="Proteomes" id="UP000019116">
    <property type="component" value="Chromosome 6B"/>
</dbReference>
<dbReference type="Gramene" id="TraesCS6B02G107100.1">
    <property type="protein sequence ID" value="TraesCS6B02G107100.1.cds1"/>
    <property type="gene ID" value="TraesCS6B02G107100"/>
</dbReference>
<dbReference type="Gramene" id="TraesROB_scaffold_007141_01G000100.1">
    <property type="protein sequence ID" value="TraesROB_scaffold_007141_01G000100.1"/>
    <property type="gene ID" value="TraesROB_scaffold_007141_01G000100"/>
</dbReference>
<name>A0A3B6PFL1_WHEAT</name>
<sequence>MDQTALRPPDRSKTLWPELVGYNTIAAGIVIIRDRPDVHVEYFTVGGAPPSPPEPKRVIIFTDGQITVVFPPFVG</sequence>
<reference evidence="4" key="1">
    <citation type="submission" date="2018-08" db="EMBL/GenBank/DDBJ databases">
        <authorList>
            <person name="Rossello M."/>
        </authorList>
    </citation>
    <scope>NUCLEOTIDE SEQUENCE [LARGE SCALE GENOMIC DNA]</scope>
    <source>
        <strain evidence="4">cv. Chinese Spring</strain>
    </source>
</reference>
<dbReference type="InterPro" id="IPR036354">
    <property type="entry name" value="Prot_inh_pot1_sf"/>
</dbReference>
<dbReference type="OrthoDB" id="580986at2759"/>
<dbReference type="SMR" id="A0A3B6PFL1"/>
<dbReference type="OMA" id="RSKTLWP"/>
<dbReference type="Gene3D" id="3.30.10.10">
    <property type="entry name" value="Trypsin Inhibitor V, subunit A"/>
    <property type="match status" value="1"/>
</dbReference>
<evidence type="ECO:0000256" key="3">
    <source>
        <dbReference type="ARBA" id="ARBA00022900"/>
    </source>
</evidence>
<dbReference type="Gramene" id="TraesCLE_scaffold_212532_01G000100.1">
    <property type="protein sequence ID" value="TraesCLE_scaffold_212532_01G000100.1"/>
    <property type="gene ID" value="TraesCLE_scaffold_212532_01G000100"/>
</dbReference>
<dbReference type="AlphaFoldDB" id="A0A3B6PFL1"/>
<proteinExistence type="inferred from homology"/>
<dbReference type="GO" id="GO:0004867">
    <property type="term" value="F:serine-type endopeptidase inhibitor activity"/>
    <property type="evidence" value="ECO:0007669"/>
    <property type="project" value="UniProtKB-KW"/>
</dbReference>
<keyword evidence="3" id="KW-0722">Serine protease inhibitor</keyword>
<reference evidence="4" key="2">
    <citation type="submission" date="2018-10" db="UniProtKB">
        <authorList>
            <consortium name="EnsemblPlants"/>
        </authorList>
    </citation>
    <scope>IDENTIFICATION</scope>
</reference>
<evidence type="ECO:0000313" key="4">
    <source>
        <dbReference type="EnsemblPlants" id="TraesCS6B02G107100.1.cds1"/>
    </source>
</evidence>
<keyword evidence="5" id="KW-1185">Reference proteome</keyword>
<dbReference type="Gramene" id="TraesCS6B03G0259300.1">
    <property type="protein sequence ID" value="TraesCS6B03G0259300.1.CDS1"/>
    <property type="gene ID" value="TraesCS6B03G0259300"/>
</dbReference>
<protein>
    <submittedName>
        <fullName evidence="4">Uncharacterized protein</fullName>
    </submittedName>
</protein>
<dbReference type="SUPFAM" id="SSF54654">
    <property type="entry name" value="CI-2 family of serine protease inhibitors"/>
    <property type="match status" value="1"/>
</dbReference>
<evidence type="ECO:0000256" key="1">
    <source>
        <dbReference type="ARBA" id="ARBA00008210"/>
    </source>
</evidence>
<dbReference type="Pfam" id="PF00280">
    <property type="entry name" value="potato_inhibit"/>
    <property type="match status" value="1"/>
</dbReference>
<dbReference type="InterPro" id="IPR000864">
    <property type="entry name" value="Prot_inh_pot1"/>
</dbReference>
<evidence type="ECO:0000313" key="5">
    <source>
        <dbReference type="Proteomes" id="UP000019116"/>
    </source>
</evidence>
<dbReference type="PROSITE" id="PS00285">
    <property type="entry name" value="POTATO_INHIBITOR"/>
    <property type="match status" value="1"/>
</dbReference>
<dbReference type="EnsemblPlants" id="TraesCS6B02G107100.1">
    <property type="protein sequence ID" value="TraesCS6B02G107100.1.cds1"/>
    <property type="gene ID" value="TraesCS6B02G107100"/>
</dbReference>
<dbReference type="Gramene" id="TraesWEE_scaffold_181696_01G000100.1">
    <property type="protein sequence ID" value="TraesWEE_scaffold_181696_01G000100.1"/>
    <property type="gene ID" value="TraesWEE_scaffold_181696_01G000100"/>
</dbReference>
<organism evidence="4">
    <name type="scientific">Triticum aestivum</name>
    <name type="common">Wheat</name>
    <dbReference type="NCBI Taxonomy" id="4565"/>
    <lineage>
        <taxon>Eukaryota</taxon>
        <taxon>Viridiplantae</taxon>
        <taxon>Streptophyta</taxon>
        <taxon>Embryophyta</taxon>
        <taxon>Tracheophyta</taxon>
        <taxon>Spermatophyta</taxon>
        <taxon>Magnoliopsida</taxon>
        <taxon>Liliopsida</taxon>
        <taxon>Poales</taxon>
        <taxon>Poaceae</taxon>
        <taxon>BOP clade</taxon>
        <taxon>Pooideae</taxon>
        <taxon>Triticodae</taxon>
        <taxon>Triticeae</taxon>
        <taxon>Triticinae</taxon>
        <taxon>Triticum</taxon>
    </lineage>
</organism>